<evidence type="ECO:0000313" key="3">
    <source>
        <dbReference type="Proteomes" id="UP000199101"/>
    </source>
</evidence>
<name>A0A1C3W003_9HYPH</name>
<feature type="chain" id="PRO_5008685075" description="Lipoprotein" evidence="1">
    <location>
        <begin position="20"/>
        <end position="129"/>
    </location>
</feature>
<evidence type="ECO:0000313" key="2">
    <source>
        <dbReference type="EMBL" id="SCB33246.1"/>
    </source>
</evidence>
<dbReference type="EMBL" id="FMAG01000004">
    <property type="protein sequence ID" value="SCB33246.1"/>
    <property type="molecule type" value="Genomic_DNA"/>
</dbReference>
<evidence type="ECO:0000256" key="1">
    <source>
        <dbReference type="SAM" id="SignalP"/>
    </source>
</evidence>
<organism evidence="2 3">
    <name type="scientific">Rhizobium multihospitium</name>
    <dbReference type="NCBI Taxonomy" id="410764"/>
    <lineage>
        <taxon>Bacteria</taxon>
        <taxon>Pseudomonadati</taxon>
        <taxon>Pseudomonadota</taxon>
        <taxon>Alphaproteobacteria</taxon>
        <taxon>Hyphomicrobiales</taxon>
        <taxon>Rhizobiaceae</taxon>
        <taxon>Rhizobium/Agrobacterium group</taxon>
        <taxon>Rhizobium</taxon>
    </lineage>
</organism>
<proteinExistence type="predicted"/>
<protein>
    <recommendedName>
        <fullName evidence="4">Lipoprotein</fullName>
    </recommendedName>
</protein>
<reference evidence="3" key="1">
    <citation type="submission" date="2016-08" db="EMBL/GenBank/DDBJ databases">
        <authorList>
            <person name="Varghese N."/>
            <person name="Submissions Spin"/>
        </authorList>
    </citation>
    <scope>NUCLEOTIDE SEQUENCE [LARGE SCALE GENOMIC DNA]</scope>
    <source>
        <strain evidence="3">HAMBI 2975</strain>
    </source>
</reference>
<dbReference type="PROSITE" id="PS51257">
    <property type="entry name" value="PROKAR_LIPOPROTEIN"/>
    <property type="match status" value="1"/>
</dbReference>
<dbReference type="OrthoDB" id="8656789at2"/>
<gene>
    <name evidence="2" type="ORF">GA0061103_4592</name>
</gene>
<accession>A0A1C3W003</accession>
<keyword evidence="1" id="KW-0732">Signal</keyword>
<feature type="signal peptide" evidence="1">
    <location>
        <begin position="1"/>
        <end position="19"/>
    </location>
</feature>
<dbReference type="AlphaFoldDB" id="A0A1C3W003"/>
<evidence type="ECO:0008006" key="4">
    <source>
        <dbReference type="Google" id="ProtNLM"/>
    </source>
</evidence>
<keyword evidence="3" id="KW-1185">Reference proteome</keyword>
<sequence>MRFAALFPLVSLGFMASCATGPNEVVKDLYSPSKHYHVEIRKCPQVGSLTRGEEVQASVLEAGKTGICHSSVNVMEQFSVNWPEDQLELEWISDTQLRAWHPKFSPAYGPQTHVFGQNNPVEVIFRPRT</sequence>
<dbReference type="Proteomes" id="UP000199101">
    <property type="component" value="Unassembled WGS sequence"/>
</dbReference>